<dbReference type="Proteomes" id="UP000051562">
    <property type="component" value="Unassembled WGS sequence"/>
</dbReference>
<keyword evidence="5" id="KW-0190">Covalent protein-DNA linkage</keyword>
<dbReference type="GO" id="GO:0006508">
    <property type="term" value="P:proteolysis"/>
    <property type="evidence" value="ECO:0007669"/>
    <property type="project" value="UniProtKB-KW"/>
</dbReference>
<evidence type="ECO:0000256" key="2">
    <source>
        <dbReference type="ARBA" id="ARBA00022670"/>
    </source>
</evidence>
<dbReference type="Gene3D" id="3.90.1680.20">
    <property type="match status" value="2"/>
</dbReference>
<evidence type="ECO:0000256" key="1">
    <source>
        <dbReference type="ARBA" id="ARBA00008136"/>
    </source>
</evidence>
<dbReference type="GO" id="GO:0003697">
    <property type="term" value="F:single-stranded DNA binding"/>
    <property type="evidence" value="ECO:0007669"/>
    <property type="project" value="InterPro"/>
</dbReference>
<evidence type="ECO:0000313" key="10">
    <source>
        <dbReference type="Proteomes" id="UP000051562"/>
    </source>
</evidence>
<keyword evidence="4 8" id="KW-0378">Hydrolase</keyword>
<evidence type="ECO:0000256" key="4">
    <source>
        <dbReference type="ARBA" id="ARBA00022801"/>
    </source>
</evidence>
<dbReference type="InterPro" id="IPR003738">
    <property type="entry name" value="SRAP"/>
</dbReference>
<name>A0A0Q3L064_9HYPH</name>
<dbReference type="GO" id="GO:0008233">
    <property type="term" value="F:peptidase activity"/>
    <property type="evidence" value="ECO:0007669"/>
    <property type="project" value="UniProtKB-KW"/>
</dbReference>
<dbReference type="Pfam" id="PF02586">
    <property type="entry name" value="SRAP"/>
    <property type="match status" value="1"/>
</dbReference>
<dbReference type="SUPFAM" id="SSF143081">
    <property type="entry name" value="BB1717-like"/>
    <property type="match status" value="1"/>
</dbReference>
<organism evidence="9 10">
    <name type="scientific">Bosea thiooxidans</name>
    <dbReference type="NCBI Taxonomy" id="53254"/>
    <lineage>
        <taxon>Bacteria</taxon>
        <taxon>Pseudomonadati</taxon>
        <taxon>Pseudomonadota</taxon>
        <taxon>Alphaproteobacteria</taxon>
        <taxon>Hyphomicrobiales</taxon>
        <taxon>Boseaceae</taxon>
        <taxon>Bosea</taxon>
    </lineage>
</organism>
<evidence type="ECO:0000256" key="5">
    <source>
        <dbReference type="ARBA" id="ARBA00023124"/>
    </source>
</evidence>
<keyword evidence="2 8" id="KW-0645">Protease</keyword>
<keyword evidence="7" id="KW-0456">Lyase</keyword>
<dbReference type="GO" id="GO:0106300">
    <property type="term" value="P:protein-DNA covalent cross-linking repair"/>
    <property type="evidence" value="ECO:0007669"/>
    <property type="project" value="InterPro"/>
</dbReference>
<dbReference type="EC" id="3.4.-.-" evidence="8"/>
<reference evidence="9 10" key="1">
    <citation type="submission" date="2015-10" db="EMBL/GenBank/DDBJ databases">
        <title>Draft genome of Bosea thiooxidans.</title>
        <authorList>
            <person name="Wang X."/>
        </authorList>
    </citation>
    <scope>NUCLEOTIDE SEQUENCE [LARGE SCALE GENOMIC DNA]</scope>
    <source>
        <strain evidence="9 10">CGMCC 9174</strain>
    </source>
</reference>
<sequence>MCNLYSHTRNVEAIRKLFAKFDAAGVNMPPQPGIFPDYAAPIVRNDAGGPRLAMTRWGMPTSKEVIFQNATKRADKLRAKGKEVDFQELLKNEPDGGTTNVRRTESKHWKPWLGVESRCLVPFTSFSEFNKDAGGDIWFAFGEERPTAFFAGIWVPQWTSVRKIKNGMETIDVFGFLTTKANAEVEAVHPKAMPVILTTPEECETWMTAPWEQAKSLQRPLPDGSLEIIARGAKQDGDAEMFPAVKAPEQGDLF</sequence>
<evidence type="ECO:0000256" key="8">
    <source>
        <dbReference type="RuleBase" id="RU364100"/>
    </source>
</evidence>
<dbReference type="PANTHER" id="PTHR13604:SF0">
    <property type="entry name" value="ABASIC SITE PROCESSING PROTEIN HMCES"/>
    <property type="match status" value="1"/>
</dbReference>
<dbReference type="AlphaFoldDB" id="A0A0Q3L064"/>
<evidence type="ECO:0000256" key="7">
    <source>
        <dbReference type="ARBA" id="ARBA00023239"/>
    </source>
</evidence>
<keyword evidence="6" id="KW-0238">DNA-binding</keyword>
<evidence type="ECO:0000256" key="3">
    <source>
        <dbReference type="ARBA" id="ARBA00022763"/>
    </source>
</evidence>
<dbReference type="EMBL" id="LMAR01000044">
    <property type="protein sequence ID" value="KQK30028.1"/>
    <property type="molecule type" value="Genomic_DNA"/>
</dbReference>
<protein>
    <recommendedName>
        <fullName evidence="8">Abasic site processing protein</fullName>
        <ecNumber evidence="8">3.4.-.-</ecNumber>
    </recommendedName>
</protein>
<keyword evidence="10" id="KW-1185">Reference proteome</keyword>
<accession>A0A0Q3L064</accession>
<comment type="similarity">
    <text evidence="1 8">Belongs to the SOS response-associated peptidase family.</text>
</comment>
<comment type="caution">
    <text evidence="9">The sequence shown here is derived from an EMBL/GenBank/DDBJ whole genome shotgun (WGS) entry which is preliminary data.</text>
</comment>
<keyword evidence="3" id="KW-0227">DNA damage</keyword>
<dbReference type="STRING" id="53254.SAMN05660750_03301"/>
<gene>
    <name evidence="9" type="ORF">ARD30_16405</name>
</gene>
<dbReference type="GO" id="GO:0016829">
    <property type="term" value="F:lyase activity"/>
    <property type="evidence" value="ECO:0007669"/>
    <property type="project" value="UniProtKB-KW"/>
</dbReference>
<dbReference type="InterPro" id="IPR036590">
    <property type="entry name" value="SRAP-like"/>
</dbReference>
<dbReference type="PANTHER" id="PTHR13604">
    <property type="entry name" value="DC12-RELATED"/>
    <property type="match status" value="1"/>
</dbReference>
<evidence type="ECO:0000256" key="6">
    <source>
        <dbReference type="ARBA" id="ARBA00023125"/>
    </source>
</evidence>
<proteinExistence type="inferred from homology"/>
<dbReference type="RefSeq" id="WP_055728828.1">
    <property type="nucleotide sequence ID" value="NZ_LMAR01000044.1"/>
</dbReference>
<evidence type="ECO:0000313" key="9">
    <source>
        <dbReference type="EMBL" id="KQK30028.1"/>
    </source>
</evidence>